<keyword evidence="3" id="KW-1185">Reference proteome</keyword>
<sequence>MPAQCQSDGRYPAASGANSDPSSPFLTPPDPENKKKRVYKKRKATNTIRKEQKAVLEKEIEALQRQLDEAKLQALAQQGEASYNDQEVENAALRNSIQEQHVAMAQVRALLSGHTQQNMSNIRPMETRICLGINREERLKVLHALRGAKLKEAKRFLCARSHELNPTTPYFQEERCETKDGDFCIARFDITPLCGVKGGVRAVFDAVLQSAFNAEIIISESSGNITVREDDDMNDEHVTQMRLVSQTSSGALLETNLVQFAEFSCHDNDQDGDKDEDGYAIVATDFVDQDELYPYRPRERARRDVTAALLVTSYVKTHKNRNSLEREEGDNERVVVFSRLLCSRICHKDLELSSQAQLELRETSIRYANNFLKCLQQMLGLPKAL</sequence>
<evidence type="ECO:0000313" key="3">
    <source>
        <dbReference type="Proteomes" id="UP000693981"/>
    </source>
</evidence>
<evidence type="ECO:0000313" key="2">
    <source>
        <dbReference type="EMBL" id="KAG7389823.1"/>
    </source>
</evidence>
<dbReference type="EMBL" id="JAGDFL010000398">
    <property type="protein sequence ID" value="KAG7389823.1"/>
    <property type="molecule type" value="Genomic_DNA"/>
</dbReference>
<comment type="caution">
    <text evidence="2">The sequence shown here is derived from an EMBL/GenBank/DDBJ whole genome shotgun (WGS) entry which is preliminary data.</text>
</comment>
<evidence type="ECO:0000256" key="1">
    <source>
        <dbReference type="SAM" id="MobiDB-lite"/>
    </source>
</evidence>
<dbReference type="AlphaFoldDB" id="A0A8T1WCP7"/>
<dbReference type="OrthoDB" id="111564at2759"/>
<feature type="compositionally biased region" description="Polar residues" evidence="1">
    <location>
        <begin position="16"/>
        <end position="25"/>
    </location>
</feature>
<dbReference type="Proteomes" id="UP000693981">
    <property type="component" value="Unassembled WGS sequence"/>
</dbReference>
<organism evidence="2 3">
    <name type="scientific">Phytophthora boehmeriae</name>
    <dbReference type="NCBI Taxonomy" id="109152"/>
    <lineage>
        <taxon>Eukaryota</taxon>
        <taxon>Sar</taxon>
        <taxon>Stramenopiles</taxon>
        <taxon>Oomycota</taxon>
        <taxon>Peronosporomycetes</taxon>
        <taxon>Peronosporales</taxon>
        <taxon>Peronosporaceae</taxon>
        <taxon>Phytophthora</taxon>
    </lineage>
</organism>
<proteinExistence type="predicted"/>
<feature type="region of interest" description="Disordered" evidence="1">
    <location>
        <begin position="1"/>
        <end position="48"/>
    </location>
</feature>
<feature type="compositionally biased region" description="Basic residues" evidence="1">
    <location>
        <begin position="34"/>
        <end position="44"/>
    </location>
</feature>
<accession>A0A8T1WCP7</accession>
<gene>
    <name evidence="2" type="ORF">PHYBOEH_007218</name>
</gene>
<name>A0A8T1WCP7_9STRA</name>
<reference evidence="2" key="1">
    <citation type="submission" date="2021-02" db="EMBL/GenBank/DDBJ databases">
        <authorList>
            <person name="Palmer J.M."/>
        </authorList>
    </citation>
    <scope>NUCLEOTIDE SEQUENCE</scope>
    <source>
        <strain evidence="2">SCRP23</strain>
    </source>
</reference>
<protein>
    <submittedName>
        <fullName evidence="2">Uncharacterized protein</fullName>
    </submittedName>
</protein>